<keyword evidence="4" id="KW-0238">DNA-binding</keyword>
<dbReference type="Gene3D" id="1.10.10.10">
    <property type="entry name" value="Winged helix-like DNA-binding domain superfamily/Winged helix DNA-binding domain"/>
    <property type="match status" value="1"/>
</dbReference>
<dbReference type="InterPro" id="IPR013325">
    <property type="entry name" value="RNA_pol_sigma_r2"/>
</dbReference>
<evidence type="ECO:0000256" key="5">
    <source>
        <dbReference type="ARBA" id="ARBA00023163"/>
    </source>
</evidence>
<dbReference type="GO" id="GO:0003677">
    <property type="term" value="F:DNA binding"/>
    <property type="evidence" value="ECO:0007669"/>
    <property type="project" value="UniProtKB-KW"/>
</dbReference>
<dbReference type="InterPro" id="IPR013324">
    <property type="entry name" value="RNA_pol_sigma_r3/r4-like"/>
</dbReference>
<dbReference type="AlphaFoldDB" id="A0AAX0WK63"/>
<dbReference type="SUPFAM" id="SSF88659">
    <property type="entry name" value="Sigma3 and sigma4 domains of RNA polymerase sigma factors"/>
    <property type="match status" value="1"/>
</dbReference>
<dbReference type="GO" id="GO:0006352">
    <property type="term" value="P:DNA-templated transcription initiation"/>
    <property type="evidence" value="ECO:0007669"/>
    <property type="project" value="InterPro"/>
</dbReference>
<dbReference type="RefSeq" id="WP_102748672.1">
    <property type="nucleotide sequence ID" value="NZ_PJLB01000011.1"/>
</dbReference>
<evidence type="ECO:0000256" key="2">
    <source>
        <dbReference type="ARBA" id="ARBA00023015"/>
    </source>
</evidence>
<evidence type="ECO:0000313" key="9">
    <source>
        <dbReference type="Proteomes" id="UP000236075"/>
    </source>
</evidence>
<evidence type="ECO:0000256" key="1">
    <source>
        <dbReference type="ARBA" id="ARBA00010641"/>
    </source>
</evidence>
<dbReference type="Proteomes" id="UP000236075">
    <property type="component" value="Unassembled WGS sequence"/>
</dbReference>
<organism evidence="8 9">
    <name type="scientific">Akkermansia muciniphila</name>
    <dbReference type="NCBI Taxonomy" id="239935"/>
    <lineage>
        <taxon>Bacteria</taxon>
        <taxon>Pseudomonadati</taxon>
        <taxon>Verrucomicrobiota</taxon>
        <taxon>Verrucomicrobiia</taxon>
        <taxon>Verrucomicrobiales</taxon>
        <taxon>Akkermansiaceae</taxon>
        <taxon>Akkermansia</taxon>
    </lineage>
</organism>
<evidence type="ECO:0000313" key="8">
    <source>
        <dbReference type="EMBL" id="PND00690.1"/>
    </source>
</evidence>
<dbReference type="Pfam" id="PF08281">
    <property type="entry name" value="Sigma70_r4_2"/>
    <property type="match status" value="1"/>
</dbReference>
<proteinExistence type="inferred from homology"/>
<dbReference type="EMBL" id="PJLB01000011">
    <property type="protein sequence ID" value="PND00690.1"/>
    <property type="molecule type" value="Genomic_DNA"/>
</dbReference>
<dbReference type="SUPFAM" id="SSF88946">
    <property type="entry name" value="Sigma2 domain of RNA polymerase sigma factors"/>
    <property type="match status" value="1"/>
</dbReference>
<dbReference type="InterPro" id="IPR013249">
    <property type="entry name" value="RNA_pol_sigma70_r4_t2"/>
</dbReference>
<evidence type="ECO:0000259" key="7">
    <source>
        <dbReference type="Pfam" id="PF08281"/>
    </source>
</evidence>
<dbReference type="Gene3D" id="1.10.1740.10">
    <property type="match status" value="1"/>
</dbReference>
<keyword evidence="3" id="KW-0731">Sigma factor</keyword>
<comment type="caution">
    <text evidence="8">The sequence shown here is derived from an EMBL/GenBank/DDBJ whole genome shotgun (WGS) entry which is preliminary data.</text>
</comment>
<dbReference type="InterPro" id="IPR007627">
    <property type="entry name" value="RNA_pol_sigma70_r2"/>
</dbReference>
<evidence type="ECO:0000256" key="3">
    <source>
        <dbReference type="ARBA" id="ARBA00023082"/>
    </source>
</evidence>
<protein>
    <submittedName>
        <fullName evidence="8">RNA polymerase subunit sigma-24</fullName>
    </submittedName>
</protein>
<dbReference type="CDD" id="cd06171">
    <property type="entry name" value="Sigma70_r4"/>
    <property type="match status" value="1"/>
</dbReference>
<gene>
    <name evidence="8" type="ORF">CXT95_10425</name>
</gene>
<dbReference type="InterPro" id="IPR036388">
    <property type="entry name" value="WH-like_DNA-bd_sf"/>
</dbReference>
<name>A0AAX0WK63_9BACT</name>
<dbReference type="GO" id="GO:0016987">
    <property type="term" value="F:sigma factor activity"/>
    <property type="evidence" value="ECO:0007669"/>
    <property type="project" value="UniProtKB-KW"/>
</dbReference>
<accession>A0AAX0WK63</accession>
<feature type="domain" description="RNA polymerase sigma factor 70 region 4 type 2" evidence="7">
    <location>
        <begin position="137"/>
        <end position="187"/>
    </location>
</feature>
<dbReference type="InterPro" id="IPR039425">
    <property type="entry name" value="RNA_pol_sigma-70-like"/>
</dbReference>
<dbReference type="PANTHER" id="PTHR43133:SF8">
    <property type="entry name" value="RNA POLYMERASE SIGMA FACTOR HI_1459-RELATED"/>
    <property type="match status" value="1"/>
</dbReference>
<evidence type="ECO:0000259" key="6">
    <source>
        <dbReference type="Pfam" id="PF04542"/>
    </source>
</evidence>
<evidence type="ECO:0000256" key="4">
    <source>
        <dbReference type="ARBA" id="ARBA00023125"/>
    </source>
</evidence>
<dbReference type="InterPro" id="IPR014284">
    <property type="entry name" value="RNA_pol_sigma-70_dom"/>
</dbReference>
<comment type="similarity">
    <text evidence="1">Belongs to the sigma-70 factor family. ECF subfamily.</text>
</comment>
<dbReference type="NCBIfam" id="TIGR02937">
    <property type="entry name" value="sigma70-ECF"/>
    <property type="match status" value="1"/>
</dbReference>
<reference evidence="8 9" key="1">
    <citation type="journal article" date="2017" name="BMC Genomics">
        <title>Genome sequencing of 39 Akkermansia muciniphila isolates reveals its population structure, genomic and functional diverisity, and global distribution in mammalian gut microbiotas.</title>
        <authorList>
            <person name="Guo X."/>
            <person name="Li S."/>
            <person name="Zhang J."/>
            <person name="Wu F."/>
            <person name="Li X."/>
            <person name="Wu D."/>
            <person name="Zhang M."/>
            <person name="Ou Z."/>
            <person name="Jie Z."/>
            <person name="Yan Q."/>
            <person name="Li P."/>
            <person name="Yi J."/>
            <person name="Peng Y."/>
        </authorList>
    </citation>
    <scope>NUCLEOTIDE SEQUENCE [LARGE SCALE GENOMIC DNA]</scope>
    <source>
        <strain evidence="8 9">GP28</strain>
    </source>
</reference>
<feature type="domain" description="RNA polymerase sigma-70 region 2" evidence="6">
    <location>
        <begin position="33"/>
        <end position="100"/>
    </location>
</feature>
<dbReference type="PANTHER" id="PTHR43133">
    <property type="entry name" value="RNA POLYMERASE ECF-TYPE SIGMA FACTO"/>
    <property type="match status" value="1"/>
</dbReference>
<keyword evidence="2" id="KW-0805">Transcription regulation</keyword>
<keyword evidence="5" id="KW-0804">Transcription</keyword>
<dbReference type="Pfam" id="PF04542">
    <property type="entry name" value="Sigma70_r2"/>
    <property type="match status" value="1"/>
</dbReference>
<sequence length="197" mass="22367">MDEAQDMPPAEPDEDAKLMLRVRNGDASAMEMLVRKHQNSVYATVARMLNNGPETEDIAQQVFIRIWKGARNYEPSARFTTWMFTILRNLVFNEVRRQKRKPTTSADAMEEEGGMAVFLEPSQAPDEALEHTELQHAVDAAIAALPEKARLAVQLRRFENMPYEEIARALDMTVPATKSLLFRARNMLKEALASFLS</sequence>